<dbReference type="InterPro" id="IPR036770">
    <property type="entry name" value="Ankyrin_rpt-contain_sf"/>
</dbReference>
<feature type="domain" description="PGG" evidence="2">
    <location>
        <begin position="220"/>
        <end position="333"/>
    </location>
</feature>
<feature type="transmembrane region" description="Helical" evidence="1">
    <location>
        <begin position="308"/>
        <end position="334"/>
    </location>
</feature>
<dbReference type="Gramene" id="mRNA:HanXRQr2_Chr03g0092651">
    <property type="protein sequence ID" value="mRNA:HanXRQr2_Chr03g0092651"/>
    <property type="gene ID" value="HanXRQr2_Chr03g0092651"/>
</dbReference>
<evidence type="ECO:0000313" key="4">
    <source>
        <dbReference type="Proteomes" id="UP000215914"/>
    </source>
</evidence>
<dbReference type="InterPro" id="IPR026961">
    <property type="entry name" value="PGG_dom"/>
</dbReference>
<accession>A0A9K3JCE0</accession>
<feature type="transmembrane region" description="Helical" evidence="1">
    <location>
        <begin position="225"/>
        <end position="245"/>
    </location>
</feature>
<dbReference type="Pfam" id="PF13962">
    <property type="entry name" value="PGG"/>
    <property type="match status" value="1"/>
</dbReference>
<keyword evidence="4" id="KW-1185">Reference proteome</keyword>
<dbReference type="Proteomes" id="UP000215914">
    <property type="component" value="Unassembled WGS sequence"/>
</dbReference>
<dbReference type="AlphaFoldDB" id="A0A9K3JCE0"/>
<gene>
    <name evidence="3" type="ORF">HanXRQr2_Chr03g0092651</name>
</gene>
<reference evidence="3" key="1">
    <citation type="journal article" date="2017" name="Nature">
        <title>The sunflower genome provides insights into oil metabolism, flowering and Asterid evolution.</title>
        <authorList>
            <person name="Badouin H."/>
            <person name="Gouzy J."/>
            <person name="Grassa C.J."/>
            <person name="Murat F."/>
            <person name="Staton S.E."/>
            <person name="Cottret L."/>
            <person name="Lelandais-Briere C."/>
            <person name="Owens G.L."/>
            <person name="Carrere S."/>
            <person name="Mayjonade B."/>
            <person name="Legrand L."/>
            <person name="Gill N."/>
            <person name="Kane N.C."/>
            <person name="Bowers J.E."/>
            <person name="Hubner S."/>
            <person name="Bellec A."/>
            <person name="Berard A."/>
            <person name="Berges H."/>
            <person name="Blanchet N."/>
            <person name="Boniface M.C."/>
            <person name="Brunel D."/>
            <person name="Catrice O."/>
            <person name="Chaidir N."/>
            <person name="Claudel C."/>
            <person name="Donnadieu C."/>
            <person name="Faraut T."/>
            <person name="Fievet G."/>
            <person name="Helmstetter N."/>
            <person name="King M."/>
            <person name="Knapp S.J."/>
            <person name="Lai Z."/>
            <person name="Le Paslier M.C."/>
            <person name="Lippi Y."/>
            <person name="Lorenzon L."/>
            <person name="Mandel J.R."/>
            <person name="Marage G."/>
            <person name="Marchand G."/>
            <person name="Marquand E."/>
            <person name="Bret-Mestries E."/>
            <person name="Morien E."/>
            <person name="Nambeesan S."/>
            <person name="Nguyen T."/>
            <person name="Pegot-Espagnet P."/>
            <person name="Pouilly N."/>
            <person name="Raftis F."/>
            <person name="Sallet E."/>
            <person name="Schiex T."/>
            <person name="Thomas J."/>
            <person name="Vandecasteele C."/>
            <person name="Vares D."/>
            <person name="Vear F."/>
            <person name="Vautrin S."/>
            <person name="Crespi M."/>
            <person name="Mangin B."/>
            <person name="Burke J.M."/>
            <person name="Salse J."/>
            <person name="Munos S."/>
            <person name="Vincourt P."/>
            <person name="Rieseberg L.H."/>
            <person name="Langlade N.B."/>
        </authorList>
    </citation>
    <scope>NUCLEOTIDE SEQUENCE</scope>
    <source>
        <tissue evidence="3">Leaves</tissue>
    </source>
</reference>
<dbReference type="PANTHER" id="PTHR24177:SF475">
    <property type="entry name" value="ANKYRIN REPEAT-CONTAINING DOMAIN, PGG DOMAIN PROTEIN-RELATED"/>
    <property type="match status" value="1"/>
</dbReference>
<evidence type="ECO:0000256" key="1">
    <source>
        <dbReference type="SAM" id="Phobius"/>
    </source>
</evidence>
<dbReference type="EMBL" id="MNCJ02000318">
    <property type="protein sequence ID" value="KAF5812966.1"/>
    <property type="molecule type" value="Genomic_DNA"/>
</dbReference>
<dbReference type="Gene3D" id="1.25.40.20">
    <property type="entry name" value="Ankyrin repeat-containing domain"/>
    <property type="match status" value="1"/>
</dbReference>
<reference evidence="3" key="2">
    <citation type="submission" date="2020-06" db="EMBL/GenBank/DDBJ databases">
        <title>Helianthus annuus Genome sequencing and assembly Release 2.</title>
        <authorList>
            <person name="Gouzy J."/>
            <person name="Langlade N."/>
            <person name="Munos S."/>
        </authorList>
    </citation>
    <scope>NUCLEOTIDE SEQUENCE</scope>
    <source>
        <tissue evidence="3">Leaves</tissue>
    </source>
</reference>
<dbReference type="PANTHER" id="PTHR24177">
    <property type="entry name" value="CASKIN"/>
    <property type="match status" value="1"/>
</dbReference>
<sequence length="366" mass="40957">MRASVLFHHSILDKCVDDILRVVKLCNNTCCSWLGKNSMILVVGPIKNIEKKKKEYQEAKQLLSLMCNQLGSSTAHYREPMIHAVCQDTYEVVDEILFISPAAINIKNEEGHNIIQLAVINRSEKIYNLIYHIIERTNEYRLMTDSSGNNLVHLAGGLAPSFVLGRTTGAALQLQRELLWREEIETLMLPIELTNENVYGETPEMVFTREHLHLMKQGENWIKTTAESCSITTALIVTVVFAAGITVPGGSNQDSGIPVFKNEIAFTIFAVSNAFSLFTGATALLLFLSILTARFSERDFLVSLPRRLIFGLFTLFISTAAMIVAFCAILYIVFCDQRPWMLAPIAGFACLPISVIVTLNSPYWQT</sequence>
<name>A0A9K3JCE0_HELAN</name>
<protein>
    <submittedName>
        <fullName evidence="3">PGG domain-containing protein</fullName>
    </submittedName>
</protein>
<keyword evidence="1" id="KW-0472">Membrane</keyword>
<comment type="caution">
    <text evidence="3">The sequence shown here is derived from an EMBL/GenBank/DDBJ whole genome shotgun (WGS) entry which is preliminary data.</text>
</comment>
<evidence type="ECO:0000313" key="3">
    <source>
        <dbReference type="EMBL" id="KAF5812966.1"/>
    </source>
</evidence>
<feature type="transmembrane region" description="Helical" evidence="1">
    <location>
        <begin position="340"/>
        <end position="359"/>
    </location>
</feature>
<feature type="transmembrane region" description="Helical" evidence="1">
    <location>
        <begin position="265"/>
        <end position="288"/>
    </location>
</feature>
<keyword evidence="1" id="KW-1133">Transmembrane helix</keyword>
<evidence type="ECO:0000259" key="2">
    <source>
        <dbReference type="Pfam" id="PF13962"/>
    </source>
</evidence>
<organism evidence="3 4">
    <name type="scientific">Helianthus annuus</name>
    <name type="common">Common sunflower</name>
    <dbReference type="NCBI Taxonomy" id="4232"/>
    <lineage>
        <taxon>Eukaryota</taxon>
        <taxon>Viridiplantae</taxon>
        <taxon>Streptophyta</taxon>
        <taxon>Embryophyta</taxon>
        <taxon>Tracheophyta</taxon>
        <taxon>Spermatophyta</taxon>
        <taxon>Magnoliopsida</taxon>
        <taxon>eudicotyledons</taxon>
        <taxon>Gunneridae</taxon>
        <taxon>Pentapetalae</taxon>
        <taxon>asterids</taxon>
        <taxon>campanulids</taxon>
        <taxon>Asterales</taxon>
        <taxon>Asteraceae</taxon>
        <taxon>Asteroideae</taxon>
        <taxon>Heliantheae alliance</taxon>
        <taxon>Heliantheae</taxon>
        <taxon>Helianthus</taxon>
    </lineage>
</organism>
<proteinExistence type="predicted"/>
<dbReference type="GO" id="GO:0016020">
    <property type="term" value="C:membrane"/>
    <property type="evidence" value="ECO:0000318"/>
    <property type="project" value="GO_Central"/>
</dbReference>
<keyword evidence="1" id="KW-0812">Transmembrane</keyword>